<feature type="transmembrane region" description="Helical" evidence="5">
    <location>
        <begin position="303"/>
        <end position="321"/>
    </location>
</feature>
<keyword evidence="2 5" id="KW-0812">Transmembrane</keyword>
<evidence type="ECO:0000256" key="4">
    <source>
        <dbReference type="ARBA" id="ARBA00023136"/>
    </source>
</evidence>
<dbReference type="Pfam" id="PF04932">
    <property type="entry name" value="Wzy_C"/>
    <property type="match status" value="1"/>
</dbReference>
<dbReference type="PANTHER" id="PTHR37422">
    <property type="entry name" value="TEICHURONIC ACID BIOSYNTHESIS PROTEIN TUAE"/>
    <property type="match status" value="1"/>
</dbReference>
<feature type="transmembrane region" description="Helical" evidence="5">
    <location>
        <begin position="400"/>
        <end position="420"/>
    </location>
</feature>
<organism evidence="7 8">
    <name type="scientific">Tistlia consotensis USBA 355</name>
    <dbReference type="NCBI Taxonomy" id="560819"/>
    <lineage>
        <taxon>Bacteria</taxon>
        <taxon>Pseudomonadati</taxon>
        <taxon>Pseudomonadota</taxon>
        <taxon>Alphaproteobacteria</taxon>
        <taxon>Rhodospirillales</taxon>
        <taxon>Rhodovibrionaceae</taxon>
        <taxon>Tistlia</taxon>
    </lineage>
</organism>
<feature type="transmembrane region" description="Helical" evidence="5">
    <location>
        <begin position="140"/>
        <end position="159"/>
    </location>
</feature>
<feature type="transmembrane region" description="Helical" evidence="5">
    <location>
        <begin position="231"/>
        <end position="248"/>
    </location>
</feature>
<name>A0A1Y6BNW6_9PROT</name>
<reference evidence="7 8" key="1">
    <citation type="submission" date="2017-04" db="EMBL/GenBank/DDBJ databases">
        <authorList>
            <person name="Afonso C.L."/>
            <person name="Miller P.J."/>
            <person name="Scott M.A."/>
            <person name="Spackman E."/>
            <person name="Goraichik I."/>
            <person name="Dimitrov K.M."/>
            <person name="Suarez D.L."/>
            <person name="Swayne D.E."/>
        </authorList>
    </citation>
    <scope>NUCLEOTIDE SEQUENCE [LARGE SCALE GENOMIC DNA]</scope>
    <source>
        <strain evidence="7 8">USBA 355</strain>
    </source>
</reference>
<dbReference type="InterPro" id="IPR051533">
    <property type="entry name" value="WaaL-like"/>
</dbReference>
<dbReference type="GO" id="GO:0016020">
    <property type="term" value="C:membrane"/>
    <property type="evidence" value="ECO:0007669"/>
    <property type="project" value="UniProtKB-SubCell"/>
</dbReference>
<dbReference type="STRING" id="560819.SAMN05428998_10769"/>
<feature type="transmembrane region" description="Helical" evidence="5">
    <location>
        <begin position="432"/>
        <end position="450"/>
    </location>
</feature>
<keyword evidence="3 5" id="KW-1133">Transmembrane helix</keyword>
<dbReference type="GO" id="GO:0016874">
    <property type="term" value="F:ligase activity"/>
    <property type="evidence" value="ECO:0007669"/>
    <property type="project" value="UniProtKB-KW"/>
</dbReference>
<evidence type="ECO:0000313" key="8">
    <source>
        <dbReference type="Proteomes" id="UP000192917"/>
    </source>
</evidence>
<feature type="transmembrane region" description="Helical" evidence="5">
    <location>
        <begin position="279"/>
        <end position="296"/>
    </location>
</feature>
<feature type="transmembrane region" description="Helical" evidence="5">
    <location>
        <begin position="113"/>
        <end position="134"/>
    </location>
</feature>
<dbReference type="AlphaFoldDB" id="A0A1Y6BNW6"/>
<feature type="transmembrane region" description="Helical" evidence="5">
    <location>
        <begin position="166"/>
        <end position="188"/>
    </location>
</feature>
<comment type="subcellular location">
    <subcellularLocation>
        <location evidence="1">Membrane</location>
        <topology evidence="1">Multi-pass membrane protein</topology>
    </subcellularLocation>
</comment>
<protein>
    <submittedName>
        <fullName evidence="7">O-Antigen ligase</fullName>
    </submittedName>
</protein>
<dbReference type="Proteomes" id="UP000192917">
    <property type="component" value="Unassembled WGS sequence"/>
</dbReference>
<dbReference type="InterPro" id="IPR007016">
    <property type="entry name" value="O-antigen_ligase-rel_domated"/>
</dbReference>
<sequence>MTSGHAIPIALLALAAVAGAALAVPTYGLGLLLFGFALLALLAYAGADRTRMAVALLAAVLLGQFLKRALFVIEPSPAIAIYYGLQFLPTVILCLGLLLWLSRPRAMLPTASSRLLLAFWGLALATTLVLPFGQPLGTKLSAIQLNLVPVLAYFLAVRVPPQRAVLIGRAAALLAVLGAAYGLLQFLAGPTLFDEAWARALATRSLQASKVYDAMLGFSEFRAYSSFSDPLDYGLFLVCGLGIALSAGRELRWSGLQWLGFYAMIALGLLSTLSRSPMGGLLVMMLAHVALSFRGLRRPWVTAGALLAGAFLTVVLAQYLLANFGDRFAFGTSAVEERLLTVGTLADRVEGLETFFSALGDFALFGRGYSFAAYFMDVGDNAAIFGSHNFLVSLLTYTGLPGLALFLGAIVAWLFELAPAMNHADPRVSCRARWLVALVFGLVATGYVSSTGFMTYAFYVALGLGSGLAASLRAARPVAARRNPASGGSRLPQASPRRA</sequence>
<evidence type="ECO:0000256" key="3">
    <source>
        <dbReference type="ARBA" id="ARBA00022989"/>
    </source>
</evidence>
<feature type="domain" description="O-antigen ligase-related" evidence="6">
    <location>
        <begin position="263"/>
        <end position="407"/>
    </location>
</feature>
<dbReference type="RefSeq" id="WP_085122774.1">
    <property type="nucleotide sequence ID" value="NZ_FWZX01000007.1"/>
</dbReference>
<evidence type="ECO:0000256" key="2">
    <source>
        <dbReference type="ARBA" id="ARBA00022692"/>
    </source>
</evidence>
<dbReference type="EMBL" id="FWZX01000007">
    <property type="protein sequence ID" value="SMF21008.1"/>
    <property type="molecule type" value="Genomic_DNA"/>
</dbReference>
<dbReference type="PANTHER" id="PTHR37422:SF13">
    <property type="entry name" value="LIPOPOLYSACCHARIDE BIOSYNTHESIS PROTEIN PA4999-RELATED"/>
    <property type="match status" value="1"/>
</dbReference>
<gene>
    <name evidence="7" type="ORF">SAMN05428998_10769</name>
</gene>
<feature type="transmembrane region" description="Helical" evidence="5">
    <location>
        <begin position="79"/>
        <end position="101"/>
    </location>
</feature>
<feature type="transmembrane region" description="Helical" evidence="5">
    <location>
        <begin position="54"/>
        <end position="73"/>
    </location>
</feature>
<keyword evidence="4 5" id="KW-0472">Membrane</keyword>
<keyword evidence="7" id="KW-0436">Ligase</keyword>
<evidence type="ECO:0000256" key="1">
    <source>
        <dbReference type="ARBA" id="ARBA00004141"/>
    </source>
</evidence>
<evidence type="ECO:0000259" key="6">
    <source>
        <dbReference type="Pfam" id="PF04932"/>
    </source>
</evidence>
<keyword evidence="8" id="KW-1185">Reference proteome</keyword>
<evidence type="ECO:0000256" key="5">
    <source>
        <dbReference type="SAM" id="Phobius"/>
    </source>
</evidence>
<feature type="transmembrane region" description="Helical" evidence="5">
    <location>
        <begin position="255"/>
        <end position="273"/>
    </location>
</feature>
<proteinExistence type="predicted"/>
<accession>A0A1Y6BNW6</accession>
<feature type="transmembrane region" description="Helical" evidence="5">
    <location>
        <begin position="29"/>
        <end position="47"/>
    </location>
</feature>
<evidence type="ECO:0000313" key="7">
    <source>
        <dbReference type="EMBL" id="SMF21008.1"/>
    </source>
</evidence>